<dbReference type="AlphaFoldDB" id="A0A7J9GK36"/>
<reference evidence="1 2" key="1">
    <citation type="journal article" date="2019" name="Genome Biol. Evol.">
        <title>Insights into the evolution of the New World diploid cottons (Gossypium, subgenus Houzingenia) based on genome sequencing.</title>
        <authorList>
            <person name="Grover C.E."/>
            <person name="Arick M.A. 2nd"/>
            <person name="Thrash A."/>
            <person name="Conover J.L."/>
            <person name="Sanders W.S."/>
            <person name="Peterson D.G."/>
            <person name="Frelichowski J.E."/>
            <person name="Scheffler J.A."/>
            <person name="Scheffler B.E."/>
            <person name="Wendel J.F."/>
        </authorList>
    </citation>
    <scope>NUCLEOTIDE SEQUENCE [LARGE SCALE GENOMIC DNA]</scope>
    <source>
        <strain evidence="1">0</strain>
        <tissue evidence="1">Leaf</tissue>
    </source>
</reference>
<comment type="caution">
    <text evidence="1">The sequence shown here is derived from an EMBL/GenBank/DDBJ whole genome shotgun (WGS) entry which is preliminary data.</text>
</comment>
<sequence length="34" mass="3649">GESITVACYWGSRASPRFCTIAGAWRTTPNSSSK</sequence>
<proteinExistence type="predicted"/>
<evidence type="ECO:0000313" key="2">
    <source>
        <dbReference type="Proteomes" id="UP000593560"/>
    </source>
</evidence>
<name>A0A7J9GK36_9ROSI</name>
<feature type="non-terminal residue" evidence="1">
    <location>
        <position position="34"/>
    </location>
</feature>
<dbReference type="OrthoDB" id="1001067at2759"/>
<dbReference type="Proteomes" id="UP000593560">
    <property type="component" value="Unassembled WGS sequence"/>
</dbReference>
<accession>A0A7J9GK36</accession>
<feature type="non-terminal residue" evidence="1">
    <location>
        <position position="1"/>
    </location>
</feature>
<protein>
    <submittedName>
        <fullName evidence="1">Uncharacterized protein</fullName>
    </submittedName>
</protein>
<organism evidence="1 2">
    <name type="scientific">Gossypium harknessii</name>
    <dbReference type="NCBI Taxonomy" id="34285"/>
    <lineage>
        <taxon>Eukaryota</taxon>
        <taxon>Viridiplantae</taxon>
        <taxon>Streptophyta</taxon>
        <taxon>Embryophyta</taxon>
        <taxon>Tracheophyta</taxon>
        <taxon>Spermatophyta</taxon>
        <taxon>Magnoliopsida</taxon>
        <taxon>eudicotyledons</taxon>
        <taxon>Gunneridae</taxon>
        <taxon>Pentapetalae</taxon>
        <taxon>rosids</taxon>
        <taxon>malvids</taxon>
        <taxon>Malvales</taxon>
        <taxon>Malvaceae</taxon>
        <taxon>Malvoideae</taxon>
        <taxon>Gossypium</taxon>
    </lineage>
</organism>
<dbReference type="EMBL" id="JABFAD010000005">
    <property type="protein sequence ID" value="MBA0797738.1"/>
    <property type="molecule type" value="Genomic_DNA"/>
</dbReference>
<evidence type="ECO:0000313" key="1">
    <source>
        <dbReference type="EMBL" id="MBA0797738.1"/>
    </source>
</evidence>
<keyword evidence="2" id="KW-1185">Reference proteome</keyword>
<gene>
    <name evidence="1" type="ORF">Gohar_008406</name>
</gene>